<accession>A0A1H3T3K9</accession>
<name>A0A1H3T3K9_9MICO</name>
<evidence type="ECO:0000313" key="2">
    <source>
        <dbReference type="Proteomes" id="UP000198891"/>
    </source>
</evidence>
<dbReference type="EMBL" id="FNPZ01000004">
    <property type="protein sequence ID" value="SDZ44784.1"/>
    <property type="molecule type" value="Genomic_DNA"/>
</dbReference>
<dbReference type="RefSeq" id="WP_175494375.1">
    <property type="nucleotide sequence ID" value="NZ_FNPZ01000004.1"/>
</dbReference>
<gene>
    <name evidence="1" type="ORF">SAMN05216554_3957</name>
</gene>
<keyword evidence="2" id="KW-1185">Reference proteome</keyword>
<dbReference type="AlphaFoldDB" id="A0A1H3T3K9"/>
<sequence>MNTDDVDNDAALVPRLRVIEEQPLDQRATAYAQVHDELKARLEGGDVSPSDG</sequence>
<proteinExistence type="predicted"/>
<dbReference type="STRING" id="381665.SAMN05216554_3957"/>
<protein>
    <submittedName>
        <fullName evidence="1">Uncharacterized protein</fullName>
    </submittedName>
</protein>
<dbReference type="Proteomes" id="UP000198891">
    <property type="component" value="Unassembled WGS sequence"/>
</dbReference>
<reference evidence="1 2" key="1">
    <citation type="submission" date="2016-10" db="EMBL/GenBank/DDBJ databases">
        <authorList>
            <person name="de Groot N.N."/>
        </authorList>
    </citation>
    <scope>NUCLEOTIDE SEQUENCE [LARGE SCALE GENOMIC DNA]</scope>
    <source>
        <strain evidence="1 2">CGMCC 4.3491</strain>
    </source>
</reference>
<organism evidence="1 2">
    <name type="scientific">Herbiconiux ginsengi</name>
    <dbReference type="NCBI Taxonomy" id="381665"/>
    <lineage>
        <taxon>Bacteria</taxon>
        <taxon>Bacillati</taxon>
        <taxon>Actinomycetota</taxon>
        <taxon>Actinomycetes</taxon>
        <taxon>Micrococcales</taxon>
        <taxon>Microbacteriaceae</taxon>
        <taxon>Herbiconiux</taxon>
    </lineage>
</organism>
<evidence type="ECO:0000313" key="1">
    <source>
        <dbReference type="EMBL" id="SDZ44784.1"/>
    </source>
</evidence>